<evidence type="ECO:0000256" key="5">
    <source>
        <dbReference type="ARBA" id="ARBA00023136"/>
    </source>
</evidence>
<dbReference type="RefSeq" id="WP_281761079.1">
    <property type="nucleotide sequence ID" value="NZ_AP026709.1"/>
</dbReference>
<keyword evidence="2" id="KW-1003">Cell membrane</keyword>
<keyword evidence="4 6" id="KW-1133">Transmembrane helix</keyword>
<proteinExistence type="predicted"/>
<dbReference type="PANTHER" id="PTHR35007">
    <property type="entry name" value="INTEGRAL MEMBRANE PROTEIN-RELATED"/>
    <property type="match status" value="1"/>
</dbReference>
<evidence type="ECO:0000256" key="4">
    <source>
        <dbReference type="ARBA" id="ARBA00022989"/>
    </source>
</evidence>
<reference evidence="8 9" key="1">
    <citation type="submission" date="2022-08" db="EMBL/GenBank/DDBJ databases">
        <title>Genome Sequence of the sulphate-reducing bacterium, Pseudodesulfovibrio sp. SYK.</title>
        <authorList>
            <person name="Kondo R."/>
            <person name="Kataoka T."/>
        </authorList>
    </citation>
    <scope>NUCLEOTIDE SEQUENCE [LARGE SCALE GENOMIC DNA]</scope>
    <source>
        <strain evidence="8 9">SYK</strain>
    </source>
</reference>
<gene>
    <name evidence="8" type="ORF">SYK_29430</name>
</gene>
<keyword evidence="5 6" id="KW-0472">Membrane</keyword>
<evidence type="ECO:0000313" key="8">
    <source>
        <dbReference type="EMBL" id="BDQ38583.1"/>
    </source>
</evidence>
<sequence>MSEAQLIPLFAAGLAFVSVLLGGYGLIGYLSGANDTAKLKERVSGTTIKRSEALAAPLTSMVKNSLKFFGRMGSKIGPTEVDEIDKNRMRLIQAGLRTADSYKIFQGIKGCLAIGLSGGFLLFRFLFSPDISVAISAFSAVFLATIGVYGPEYWLTKKIARRKLTVSDELPDALDLLVVCVESGMGLDQAIDRVCHELRRSGPVISSEFKLLTLELRAGKSRSEALRSLAERVGMDDLNSLTSLLIQADAFGISVGRTLRVYSDAMRIKRSQRAEEKAAKMPVLLLLPLIAFILPALFVTILGPAVIMSMDMFSAMNH</sequence>
<protein>
    <recommendedName>
        <fullName evidence="7">Type II secretion system protein GspF domain-containing protein</fullName>
    </recommendedName>
</protein>
<dbReference type="Pfam" id="PF00482">
    <property type="entry name" value="T2SSF"/>
    <property type="match status" value="1"/>
</dbReference>
<evidence type="ECO:0000256" key="1">
    <source>
        <dbReference type="ARBA" id="ARBA00004651"/>
    </source>
</evidence>
<comment type="subcellular location">
    <subcellularLocation>
        <location evidence="1">Cell membrane</location>
        <topology evidence="1">Multi-pass membrane protein</topology>
    </subcellularLocation>
</comment>
<feature type="transmembrane region" description="Helical" evidence="6">
    <location>
        <begin position="6"/>
        <end position="30"/>
    </location>
</feature>
<keyword evidence="9" id="KW-1185">Reference proteome</keyword>
<accession>A0ABM8B4M8</accession>
<evidence type="ECO:0000313" key="9">
    <source>
        <dbReference type="Proteomes" id="UP001317742"/>
    </source>
</evidence>
<dbReference type="PANTHER" id="PTHR35007:SF2">
    <property type="entry name" value="PILUS ASSEMBLE PROTEIN"/>
    <property type="match status" value="1"/>
</dbReference>
<keyword evidence="3 6" id="KW-0812">Transmembrane</keyword>
<name>A0ABM8B4M8_9BACT</name>
<feature type="transmembrane region" description="Helical" evidence="6">
    <location>
        <begin position="283"/>
        <end position="307"/>
    </location>
</feature>
<evidence type="ECO:0000256" key="6">
    <source>
        <dbReference type="SAM" id="Phobius"/>
    </source>
</evidence>
<evidence type="ECO:0000256" key="2">
    <source>
        <dbReference type="ARBA" id="ARBA00022475"/>
    </source>
</evidence>
<organism evidence="8 9">
    <name type="scientific">Pseudodesulfovibrio nedwellii</name>
    <dbReference type="NCBI Taxonomy" id="2973072"/>
    <lineage>
        <taxon>Bacteria</taxon>
        <taxon>Pseudomonadati</taxon>
        <taxon>Thermodesulfobacteriota</taxon>
        <taxon>Desulfovibrionia</taxon>
        <taxon>Desulfovibrionales</taxon>
        <taxon>Desulfovibrionaceae</taxon>
    </lineage>
</organism>
<dbReference type="Proteomes" id="UP001317742">
    <property type="component" value="Chromosome"/>
</dbReference>
<dbReference type="EMBL" id="AP026709">
    <property type="protein sequence ID" value="BDQ38583.1"/>
    <property type="molecule type" value="Genomic_DNA"/>
</dbReference>
<evidence type="ECO:0000256" key="3">
    <source>
        <dbReference type="ARBA" id="ARBA00022692"/>
    </source>
</evidence>
<feature type="transmembrane region" description="Helical" evidence="6">
    <location>
        <begin position="133"/>
        <end position="155"/>
    </location>
</feature>
<feature type="transmembrane region" description="Helical" evidence="6">
    <location>
        <begin position="107"/>
        <end position="127"/>
    </location>
</feature>
<dbReference type="InterPro" id="IPR018076">
    <property type="entry name" value="T2SS_GspF_dom"/>
</dbReference>
<evidence type="ECO:0000259" key="7">
    <source>
        <dbReference type="Pfam" id="PF00482"/>
    </source>
</evidence>
<feature type="domain" description="Type II secretion system protein GspF" evidence="7">
    <location>
        <begin position="174"/>
        <end position="302"/>
    </location>
</feature>